<comment type="caution">
    <text evidence="12">The sequence shown here is derived from an EMBL/GenBank/DDBJ whole genome shotgun (WGS) entry which is preliminary data.</text>
</comment>
<keyword evidence="7" id="KW-0067">ATP-binding</keyword>
<keyword evidence="6 12" id="KW-0418">Kinase</keyword>
<dbReference type="InterPro" id="IPR013767">
    <property type="entry name" value="PAS_fold"/>
</dbReference>
<keyword evidence="8" id="KW-0902">Two-component regulatory system</keyword>
<dbReference type="SUPFAM" id="SSF55785">
    <property type="entry name" value="PYP-like sensor domain (PAS domain)"/>
    <property type="match status" value="1"/>
</dbReference>
<dbReference type="PRINTS" id="PR00344">
    <property type="entry name" value="BCTRLSENSOR"/>
</dbReference>
<dbReference type="SMART" id="SM00086">
    <property type="entry name" value="PAC"/>
    <property type="match status" value="1"/>
</dbReference>
<evidence type="ECO:0000256" key="4">
    <source>
        <dbReference type="ARBA" id="ARBA00022679"/>
    </source>
</evidence>
<evidence type="ECO:0000259" key="11">
    <source>
        <dbReference type="PROSITE" id="PS50113"/>
    </source>
</evidence>
<feature type="domain" description="Histidine kinase" evidence="9">
    <location>
        <begin position="416"/>
        <end position="637"/>
    </location>
</feature>
<dbReference type="PANTHER" id="PTHR43065:SF42">
    <property type="entry name" value="TWO-COMPONENT SENSOR PPRA"/>
    <property type="match status" value="1"/>
</dbReference>
<evidence type="ECO:0000256" key="7">
    <source>
        <dbReference type="ARBA" id="ARBA00022840"/>
    </source>
</evidence>
<evidence type="ECO:0000259" key="10">
    <source>
        <dbReference type="PROSITE" id="PS50112"/>
    </source>
</evidence>
<evidence type="ECO:0000313" key="13">
    <source>
        <dbReference type="Proteomes" id="UP001596001"/>
    </source>
</evidence>
<dbReference type="CDD" id="cd00130">
    <property type="entry name" value="PAS"/>
    <property type="match status" value="1"/>
</dbReference>
<evidence type="ECO:0000259" key="9">
    <source>
        <dbReference type="PROSITE" id="PS50109"/>
    </source>
</evidence>
<accession>A0ABV9QE83</accession>
<dbReference type="SMART" id="SM00091">
    <property type="entry name" value="PAS"/>
    <property type="match status" value="1"/>
</dbReference>
<dbReference type="Gene3D" id="1.10.287.130">
    <property type="match status" value="1"/>
</dbReference>
<dbReference type="PROSITE" id="PS50113">
    <property type="entry name" value="PAC"/>
    <property type="match status" value="1"/>
</dbReference>
<dbReference type="InterPro" id="IPR000700">
    <property type="entry name" value="PAS-assoc_C"/>
</dbReference>
<keyword evidence="13" id="KW-1185">Reference proteome</keyword>
<feature type="domain" description="PAS" evidence="10">
    <location>
        <begin position="268"/>
        <end position="340"/>
    </location>
</feature>
<dbReference type="NCBIfam" id="TIGR00229">
    <property type="entry name" value="sensory_box"/>
    <property type="match status" value="1"/>
</dbReference>
<dbReference type="Proteomes" id="UP001596001">
    <property type="component" value="Unassembled WGS sequence"/>
</dbReference>
<organism evidence="12 13">
    <name type="scientific">Giesbergeria sinuosa</name>
    <dbReference type="NCBI Taxonomy" id="80883"/>
    <lineage>
        <taxon>Bacteria</taxon>
        <taxon>Pseudomonadati</taxon>
        <taxon>Pseudomonadota</taxon>
        <taxon>Betaproteobacteria</taxon>
        <taxon>Burkholderiales</taxon>
        <taxon>Comamonadaceae</taxon>
        <taxon>Giesbergeria</taxon>
    </lineage>
</organism>
<keyword evidence="3" id="KW-0597">Phosphoprotein</keyword>
<name>A0ABV9QE83_9BURK</name>
<keyword evidence="4" id="KW-0808">Transferase</keyword>
<proteinExistence type="predicted"/>
<gene>
    <name evidence="12" type="ORF">ACFO6X_06545</name>
</gene>
<feature type="domain" description="PAC" evidence="11">
    <location>
        <begin position="344"/>
        <end position="396"/>
    </location>
</feature>
<dbReference type="InterPro" id="IPR035965">
    <property type="entry name" value="PAS-like_dom_sf"/>
</dbReference>
<dbReference type="InterPro" id="IPR005467">
    <property type="entry name" value="His_kinase_dom"/>
</dbReference>
<dbReference type="Gene3D" id="3.30.565.10">
    <property type="entry name" value="Histidine kinase-like ATPase, C-terminal domain"/>
    <property type="match status" value="1"/>
</dbReference>
<evidence type="ECO:0000256" key="2">
    <source>
        <dbReference type="ARBA" id="ARBA00012438"/>
    </source>
</evidence>
<evidence type="ECO:0000256" key="6">
    <source>
        <dbReference type="ARBA" id="ARBA00022777"/>
    </source>
</evidence>
<evidence type="ECO:0000256" key="5">
    <source>
        <dbReference type="ARBA" id="ARBA00022741"/>
    </source>
</evidence>
<dbReference type="Pfam" id="PF00989">
    <property type="entry name" value="PAS"/>
    <property type="match status" value="1"/>
</dbReference>
<dbReference type="EC" id="2.7.13.3" evidence="2"/>
<dbReference type="InterPro" id="IPR001610">
    <property type="entry name" value="PAC"/>
</dbReference>
<dbReference type="InterPro" id="IPR004358">
    <property type="entry name" value="Sig_transdc_His_kin-like_C"/>
</dbReference>
<protein>
    <recommendedName>
        <fullName evidence="2">histidine kinase</fullName>
        <ecNumber evidence="2">2.7.13.3</ecNumber>
    </recommendedName>
</protein>
<dbReference type="PROSITE" id="PS50109">
    <property type="entry name" value="HIS_KIN"/>
    <property type="match status" value="1"/>
</dbReference>
<comment type="catalytic activity">
    <reaction evidence="1">
        <text>ATP + protein L-histidine = ADP + protein N-phospho-L-histidine.</text>
        <dbReference type="EC" id="2.7.13.3"/>
    </reaction>
</comment>
<sequence length="648" mass="70891">MVRASFVKRNYWLLPSLLALVFVLMVGAWASVNDAAEQRAFAQTLASDAASVEAQIAARLEVERARLRDIARQLSLGSSRNRTGFAELAEVQAALQRLSNRLVWLDDKLRLLASAERQVRWSTLEDSADLRIQMRGQAEHLVVPAPRGDGQPGGQLLARYAITDLLGSTDLAWLNRRYEVSFLSELGEVIATTAHPQRMAHGAPFERHLASSADTRLILRPYDMPILWWRSPRTFALLAGLLLLGAGGSLLLRREMRRVAQAVADAQTEAAWRQSMEDSALVGLRARDTEGSILYVNKTLCDMVGYSAQELIGSRPPLPFWPPDAVDAMMARNLDTLAGAAPATGFESRWQHRDGHFIDVMIFESRLHDPQGQHLGWMGSIVDISDRKLLEEKNRRYTALMAQHARLSDLGLLASELAHELNQPLATVIAYSSGLSMAVRKMEQASPDILAALDALQQNARKAGDIVHWIRRQTSRVPAQHQWLDMAVLVAEVLAMHRHTFQQAGMVLEWTPPGIACPVLADRVGIEQVLGNLLRNALEALSEQQSPTGHVQITLTPRHAPEGGVGSVEVAVCDNGPGVQGRNIDDLCATFYSTKTQGMGLGLGICRSIIEAHGGTLTASDAESGGAIFRFALPMAAPLPPSLPESLP</sequence>
<evidence type="ECO:0000256" key="3">
    <source>
        <dbReference type="ARBA" id="ARBA00022553"/>
    </source>
</evidence>
<evidence type="ECO:0000313" key="12">
    <source>
        <dbReference type="EMBL" id="MFC4788642.1"/>
    </source>
</evidence>
<keyword evidence="5" id="KW-0547">Nucleotide-binding</keyword>
<dbReference type="PANTHER" id="PTHR43065">
    <property type="entry name" value="SENSOR HISTIDINE KINASE"/>
    <property type="match status" value="1"/>
</dbReference>
<dbReference type="SUPFAM" id="SSF47384">
    <property type="entry name" value="Homodimeric domain of signal transducing histidine kinase"/>
    <property type="match status" value="1"/>
</dbReference>
<dbReference type="InterPro" id="IPR000014">
    <property type="entry name" value="PAS"/>
</dbReference>
<dbReference type="Gene3D" id="3.30.450.20">
    <property type="entry name" value="PAS domain"/>
    <property type="match status" value="1"/>
</dbReference>
<dbReference type="InterPro" id="IPR003594">
    <property type="entry name" value="HATPase_dom"/>
</dbReference>
<dbReference type="SUPFAM" id="SSF55874">
    <property type="entry name" value="ATPase domain of HSP90 chaperone/DNA topoisomerase II/histidine kinase"/>
    <property type="match status" value="1"/>
</dbReference>
<evidence type="ECO:0000256" key="8">
    <source>
        <dbReference type="ARBA" id="ARBA00023012"/>
    </source>
</evidence>
<dbReference type="PROSITE" id="PS50112">
    <property type="entry name" value="PAS"/>
    <property type="match status" value="1"/>
</dbReference>
<dbReference type="EMBL" id="JBHSHJ010000004">
    <property type="protein sequence ID" value="MFC4788642.1"/>
    <property type="molecule type" value="Genomic_DNA"/>
</dbReference>
<dbReference type="InterPro" id="IPR036097">
    <property type="entry name" value="HisK_dim/P_sf"/>
</dbReference>
<dbReference type="Pfam" id="PF02518">
    <property type="entry name" value="HATPase_c"/>
    <property type="match status" value="1"/>
</dbReference>
<dbReference type="SMART" id="SM00387">
    <property type="entry name" value="HATPase_c"/>
    <property type="match status" value="1"/>
</dbReference>
<dbReference type="GO" id="GO:0016301">
    <property type="term" value="F:kinase activity"/>
    <property type="evidence" value="ECO:0007669"/>
    <property type="project" value="UniProtKB-KW"/>
</dbReference>
<reference evidence="13" key="1">
    <citation type="journal article" date="2019" name="Int. J. Syst. Evol. Microbiol.">
        <title>The Global Catalogue of Microorganisms (GCM) 10K type strain sequencing project: providing services to taxonomists for standard genome sequencing and annotation.</title>
        <authorList>
            <consortium name="The Broad Institute Genomics Platform"/>
            <consortium name="The Broad Institute Genome Sequencing Center for Infectious Disease"/>
            <person name="Wu L."/>
            <person name="Ma J."/>
        </authorList>
    </citation>
    <scope>NUCLEOTIDE SEQUENCE [LARGE SCALE GENOMIC DNA]</scope>
    <source>
        <strain evidence="13">CCUG 49452</strain>
    </source>
</reference>
<dbReference type="InterPro" id="IPR036890">
    <property type="entry name" value="HATPase_C_sf"/>
</dbReference>
<dbReference type="CDD" id="cd00082">
    <property type="entry name" value="HisKA"/>
    <property type="match status" value="1"/>
</dbReference>
<dbReference type="InterPro" id="IPR003661">
    <property type="entry name" value="HisK_dim/P_dom"/>
</dbReference>
<evidence type="ECO:0000256" key="1">
    <source>
        <dbReference type="ARBA" id="ARBA00000085"/>
    </source>
</evidence>